<proteinExistence type="predicted"/>
<evidence type="ECO:0000256" key="1">
    <source>
        <dbReference type="SAM" id="Phobius"/>
    </source>
</evidence>
<keyword evidence="3" id="KW-1185">Reference proteome</keyword>
<evidence type="ECO:0000313" key="3">
    <source>
        <dbReference type="Proteomes" id="UP001434883"/>
    </source>
</evidence>
<evidence type="ECO:0000313" key="2">
    <source>
        <dbReference type="EMBL" id="MEQ2195790.1"/>
    </source>
</evidence>
<dbReference type="Proteomes" id="UP001434883">
    <property type="component" value="Unassembled WGS sequence"/>
</dbReference>
<keyword evidence="1" id="KW-0812">Transmembrane</keyword>
<feature type="non-terminal residue" evidence="2">
    <location>
        <position position="103"/>
    </location>
</feature>
<reference evidence="2 3" key="1">
    <citation type="submission" date="2021-06" db="EMBL/GenBank/DDBJ databases">
        <authorList>
            <person name="Palmer J.M."/>
        </authorList>
    </citation>
    <scope>NUCLEOTIDE SEQUENCE [LARGE SCALE GENOMIC DNA]</scope>
    <source>
        <strain evidence="2 3">XC_2019</strain>
        <tissue evidence="2">Muscle</tissue>
    </source>
</reference>
<comment type="caution">
    <text evidence="2">The sequence shown here is derived from an EMBL/GenBank/DDBJ whole genome shotgun (WGS) entry which is preliminary data.</text>
</comment>
<protein>
    <submittedName>
        <fullName evidence="2">Uncharacterized protein</fullName>
    </submittedName>
</protein>
<gene>
    <name evidence="2" type="ORF">XENOCAPTIV_018460</name>
</gene>
<keyword evidence="1" id="KW-1133">Transmembrane helix</keyword>
<dbReference type="EMBL" id="JAHRIN010012282">
    <property type="protein sequence ID" value="MEQ2195790.1"/>
    <property type="molecule type" value="Genomic_DNA"/>
</dbReference>
<sequence>MAEHPSLLQSPRIWKSLVCFHKRSRLFSRLLRTRKGQSGVVFMLLFVFVMNAFLDCLLLHQHTTATEILNPSSRSPFNYSYCYCGSLAQRAREGKREGWRRIG</sequence>
<name>A0ABV0QJ09_9TELE</name>
<keyword evidence="1" id="KW-0472">Membrane</keyword>
<organism evidence="2 3">
    <name type="scientific">Xenoophorus captivus</name>
    <dbReference type="NCBI Taxonomy" id="1517983"/>
    <lineage>
        <taxon>Eukaryota</taxon>
        <taxon>Metazoa</taxon>
        <taxon>Chordata</taxon>
        <taxon>Craniata</taxon>
        <taxon>Vertebrata</taxon>
        <taxon>Euteleostomi</taxon>
        <taxon>Actinopterygii</taxon>
        <taxon>Neopterygii</taxon>
        <taxon>Teleostei</taxon>
        <taxon>Neoteleostei</taxon>
        <taxon>Acanthomorphata</taxon>
        <taxon>Ovalentaria</taxon>
        <taxon>Atherinomorphae</taxon>
        <taxon>Cyprinodontiformes</taxon>
        <taxon>Goodeidae</taxon>
        <taxon>Xenoophorus</taxon>
    </lineage>
</organism>
<accession>A0ABV0QJ09</accession>
<feature type="transmembrane region" description="Helical" evidence="1">
    <location>
        <begin position="39"/>
        <end position="60"/>
    </location>
</feature>